<dbReference type="InterPro" id="IPR013538">
    <property type="entry name" value="ASHA1/2-like_C"/>
</dbReference>
<gene>
    <name evidence="3" type="ORF">COU35_01555</name>
</gene>
<protein>
    <recommendedName>
        <fullName evidence="2">Activator of Hsp90 ATPase homologue 1/2-like C-terminal domain-containing protein</fullName>
    </recommendedName>
</protein>
<proteinExistence type="inferred from homology"/>
<evidence type="ECO:0000259" key="2">
    <source>
        <dbReference type="Pfam" id="PF08327"/>
    </source>
</evidence>
<sequence length="156" mass="17629">MNKLVIERTFSAPIHTVWSTLTTVDSLKQWWSPPQMKASAISVDLKKGGLFRYCFKDADGHEFWGRGIYEAINKPTYLSYMDTFTDSDGNPVPPSHFGLPGDQIVETLTEIFLSENNGKTILKLVGDNPFDATMTDEMTKGWNGMFEKLETLLKKV</sequence>
<evidence type="ECO:0000256" key="1">
    <source>
        <dbReference type="ARBA" id="ARBA00006817"/>
    </source>
</evidence>
<comment type="caution">
    <text evidence="3">The sequence shown here is derived from an EMBL/GenBank/DDBJ whole genome shotgun (WGS) entry which is preliminary data.</text>
</comment>
<dbReference type="CDD" id="cd07814">
    <property type="entry name" value="SRPBCC_CalC_Aha1-like"/>
    <property type="match status" value="1"/>
</dbReference>
<evidence type="ECO:0000313" key="3">
    <source>
        <dbReference type="EMBL" id="PIR74616.1"/>
    </source>
</evidence>
<dbReference type="InterPro" id="IPR023393">
    <property type="entry name" value="START-like_dom_sf"/>
</dbReference>
<dbReference type="Pfam" id="PF08327">
    <property type="entry name" value="AHSA1"/>
    <property type="match status" value="1"/>
</dbReference>
<dbReference type="Gene3D" id="3.30.530.20">
    <property type="match status" value="1"/>
</dbReference>
<dbReference type="EMBL" id="PFCB01000015">
    <property type="protein sequence ID" value="PIR74616.1"/>
    <property type="molecule type" value="Genomic_DNA"/>
</dbReference>
<dbReference type="SUPFAM" id="SSF55961">
    <property type="entry name" value="Bet v1-like"/>
    <property type="match status" value="1"/>
</dbReference>
<dbReference type="AlphaFoldDB" id="A0A2H0TSU5"/>
<name>A0A2H0TSU5_9BACT</name>
<reference evidence="4" key="1">
    <citation type="submission" date="2017-09" db="EMBL/GenBank/DDBJ databases">
        <title>Depth-based differentiation of microbial function through sediment-hosted aquifers and enrichment of novel symbionts in the deep terrestrial subsurface.</title>
        <authorList>
            <person name="Probst A.J."/>
            <person name="Ladd B."/>
            <person name="Jarett J.K."/>
            <person name="Geller-Mcgrath D.E."/>
            <person name="Sieber C.M.K."/>
            <person name="Emerson J.B."/>
            <person name="Anantharaman K."/>
            <person name="Thomas B.C."/>
            <person name="Malmstrom R."/>
            <person name="Stieglmeier M."/>
            <person name="Klingl A."/>
            <person name="Woyke T."/>
            <person name="Ryan C.M."/>
            <person name="Banfield J.F."/>
        </authorList>
    </citation>
    <scope>NUCLEOTIDE SEQUENCE [LARGE SCALE GENOMIC DNA]</scope>
</reference>
<dbReference type="Proteomes" id="UP000230154">
    <property type="component" value="Unassembled WGS sequence"/>
</dbReference>
<organism evidence="3 4">
    <name type="scientific">Candidatus Magasanikbacteria bacterium CG10_big_fil_rev_8_21_14_0_10_47_10</name>
    <dbReference type="NCBI Taxonomy" id="1974652"/>
    <lineage>
        <taxon>Bacteria</taxon>
        <taxon>Candidatus Magasanikiibacteriota</taxon>
    </lineage>
</organism>
<accession>A0A2H0TSU5</accession>
<feature type="domain" description="Activator of Hsp90 ATPase homologue 1/2-like C-terminal" evidence="2">
    <location>
        <begin position="12"/>
        <end position="154"/>
    </location>
</feature>
<evidence type="ECO:0000313" key="4">
    <source>
        <dbReference type="Proteomes" id="UP000230154"/>
    </source>
</evidence>
<comment type="similarity">
    <text evidence="1">Belongs to the AHA1 family.</text>
</comment>